<proteinExistence type="predicted"/>
<accession>A0A6J5XEZ1</accession>
<sequence length="86" mass="9587">MASLVTDVIYDVDDKLSFSLQFYHLQVLALFHFLNANGPSVSSKLGYWGFPTPYMAGGPGQFIPIDTQISVHVFPKFRPVSVFCQS</sequence>
<keyword evidence="2" id="KW-1185">Reference proteome</keyword>
<reference evidence="2" key="1">
    <citation type="journal article" date="2020" name="Genome Biol.">
        <title>Gamete binning: chromosome-level and haplotype-resolved genome assembly enabled by high-throughput single-cell sequencing of gamete genomes.</title>
        <authorList>
            <person name="Campoy J.A."/>
            <person name="Sun H."/>
            <person name="Goel M."/>
            <person name="Jiao W.-B."/>
            <person name="Folz-Donahue K."/>
            <person name="Wang N."/>
            <person name="Rubio M."/>
            <person name="Liu C."/>
            <person name="Kukat C."/>
            <person name="Ruiz D."/>
            <person name="Huettel B."/>
            <person name="Schneeberger K."/>
        </authorList>
    </citation>
    <scope>NUCLEOTIDE SEQUENCE [LARGE SCALE GENOMIC DNA]</scope>
    <source>
        <strain evidence="2">cv. Rojo Pasion</strain>
    </source>
</reference>
<name>A0A6J5XEZ1_PRUAR</name>
<protein>
    <submittedName>
        <fullName evidence="1">Uncharacterized protein</fullName>
    </submittedName>
</protein>
<dbReference type="EMBL" id="CAEKKB010000005">
    <property type="protein sequence ID" value="CAB4311501.1"/>
    <property type="molecule type" value="Genomic_DNA"/>
</dbReference>
<evidence type="ECO:0000313" key="2">
    <source>
        <dbReference type="Proteomes" id="UP000507245"/>
    </source>
</evidence>
<gene>
    <name evidence="1" type="ORF">ORAREDHAP_LOCUS33664</name>
</gene>
<organism evidence="1 2">
    <name type="scientific">Prunus armeniaca</name>
    <name type="common">Apricot</name>
    <name type="synonym">Armeniaca vulgaris</name>
    <dbReference type="NCBI Taxonomy" id="36596"/>
    <lineage>
        <taxon>Eukaryota</taxon>
        <taxon>Viridiplantae</taxon>
        <taxon>Streptophyta</taxon>
        <taxon>Embryophyta</taxon>
        <taxon>Tracheophyta</taxon>
        <taxon>Spermatophyta</taxon>
        <taxon>Magnoliopsida</taxon>
        <taxon>eudicotyledons</taxon>
        <taxon>Gunneridae</taxon>
        <taxon>Pentapetalae</taxon>
        <taxon>rosids</taxon>
        <taxon>fabids</taxon>
        <taxon>Rosales</taxon>
        <taxon>Rosaceae</taxon>
        <taxon>Amygdaloideae</taxon>
        <taxon>Amygdaleae</taxon>
        <taxon>Prunus</taxon>
    </lineage>
</organism>
<dbReference type="Proteomes" id="UP000507245">
    <property type="component" value="Unassembled WGS sequence"/>
</dbReference>
<dbReference type="AlphaFoldDB" id="A0A6J5XEZ1"/>
<evidence type="ECO:0000313" key="1">
    <source>
        <dbReference type="EMBL" id="CAB4311501.1"/>
    </source>
</evidence>